<dbReference type="AlphaFoldDB" id="A0A841JPL8"/>
<comment type="similarity">
    <text evidence="2">Belongs to the outer membrane factor (OMF) (TC 1.B.17) family.</text>
</comment>
<evidence type="ECO:0000256" key="8">
    <source>
        <dbReference type="SAM" id="MobiDB-lite"/>
    </source>
</evidence>
<dbReference type="InterPro" id="IPR051906">
    <property type="entry name" value="TolC-like"/>
</dbReference>
<evidence type="ECO:0000256" key="6">
    <source>
        <dbReference type="ARBA" id="ARBA00023136"/>
    </source>
</evidence>
<accession>A0A841JPL8</accession>
<feature type="chain" id="PRO_5032773382" evidence="9">
    <location>
        <begin position="29"/>
        <end position="729"/>
    </location>
</feature>
<feature type="compositionally biased region" description="Polar residues" evidence="8">
    <location>
        <begin position="244"/>
        <end position="257"/>
    </location>
</feature>
<dbReference type="PANTHER" id="PTHR30026:SF23">
    <property type="entry name" value="TO APRF-PUTATIVE OUTER MEMBRANE EFFLUX PROTEIN OR SECRETED ALKALINE PHOSPHATASE-RELATED"/>
    <property type="match status" value="1"/>
</dbReference>
<dbReference type="InterPro" id="IPR003423">
    <property type="entry name" value="OMP_efflux"/>
</dbReference>
<evidence type="ECO:0000313" key="11">
    <source>
        <dbReference type="Proteomes" id="UP000538666"/>
    </source>
</evidence>
<feature type="signal peptide" evidence="9">
    <location>
        <begin position="1"/>
        <end position="28"/>
    </location>
</feature>
<dbReference type="GO" id="GO:1990281">
    <property type="term" value="C:efflux pump complex"/>
    <property type="evidence" value="ECO:0007669"/>
    <property type="project" value="TreeGrafter"/>
</dbReference>
<evidence type="ECO:0000256" key="2">
    <source>
        <dbReference type="ARBA" id="ARBA00007613"/>
    </source>
</evidence>
<gene>
    <name evidence="10" type="ORF">HNQ77_001034</name>
</gene>
<dbReference type="Proteomes" id="UP000538666">
    <property type="component" value="Unassembled WGS sequence"/>
</dbReference>
<evidence type="ECO:0000256" key="4">
    <source>
        <dbReference type="ARBA" id="ARBA00022452"/>
    </source>
</evidence>
<dbReference type="RefSeq" id="WP_231581595.1">
    <property type="nucleotide sequence ID" value="NZ_JACHEK010000002.1"/>
</dbReference>
<comment type="subcellular location">
    <subcellularLocation>
        <location evidence="1">Cell outer membrane</location>
    </subcellularLocation>
</comment>
<keyword evidence="11" id="KW-1185">Reference proteome</keyword>
<dbReference type="GO" id="GO:0015288">
    <property type="term" value="F:porin activity"/>
    <property type="evidence" value="ECO:0007669"/>
    <property type="project" value="TreeGrafter"/>
</dbReference>
<protein>
    <submittedName>
        <fullName evidence="10">Outer membrane protein TolC</fullName>
    </submittedName>
</protein>
<dbReference type="Pfam" id="PF02321">
    <property type="entry name" value="OEP"/>
    <property type="match status" value="1"/>
</dbReference>
<feature type="compositionally biased region" description="Low complexity" evidence="8">
    <location>
        <begin position="48"/>
        <end position="62"/>
    </location>
</feature>
<feature type="region of interest" description="Disordered" evidence="8">
    <location>
        <begin position="244"/>
        <end position="264"/>
    </location>
</feature>
<feature type="region of interest" description="Disordered" evidence="8">
    <location>
        <begin position="31"/>
        <end position="77"/>
    </location>
</feature>
<evidence type="ECO:0000256" key="3">
    <source>
        <dbReference type="ARBA" id="ARBA00022448"/>
    </source>
</evidence>
<reference evidence="10 11" key="1">
    <citation type="submission" date="2020-08" db="EMBL/GenBank/DDBJ databases">
        <title>Genomic Encyclopedia of Type Strains, Phase IV (KMG-IV): sequencing the most valuable type-strain genomes for metagenomic binning, comparative biology and taxonomic classification.</title>
        <authorList>
            <person name="Goeker M."/>
        </authorList>
    </citation>
    <scope>NUCLEOTIDE SEQUENCE [LARGE SCALE GENOMIC DNA]</scope>
    <source>
        <strain evidence="10 11">DSM 103733</strain>
    </source>
</reference>
<keyword evidence="7" id="KW-0998">Cell outer membrane</keyword>
<dbReference type="PANTHER" id="PTHR30026">
    <property type="entry name" value="OUTER MEMBRANE PROTEIN TOLC"/>
    <property type="match status" value="1"/>
</dbReference>
<evidence type="ECO:0000313" key="10">
    <source>
        <dbReference type="EMBL" id="MBB6143090.1"/>
    </source>
</evidence>
<dbReference type="GO" id="GO:0009279">
    <property type="term" value="C:cell outer membrane"/>
    <property type="evidence" value="ECO:0007669"/>
    <property type="project" value="UniProtKB-SubCell"/>
</dbReference>
<organism evidence="10 11">
    <name type="scientific">Silvibacterium bohemicum</name>
    <dbReference type="NCBI Taxonomy" id="1577686"/>
    <lineage>
        <taxon>Bacteria</taxon>
        <taxon>Pseudomonadati</taxon>
        <taxon>Acidobacteriota</taxon>
        <taxon>Terriglobia</taxon>
        <taxon>Terriglobales</taxon>
        <taxon>Acidobacteriaceae</taxon>
        <taxon>Silvibacterium</taxon>
    </lineage>
</organism>
<keyword evidence="4" id="KW-1134">Transmembrane beta strand</keyword>
<evidence type="ECO:0000256" key="1">
    <source>
        <dbReference type="ARBA" id="ARBA00004442"/>
    </source>
</evidence>
<evidence type="ECO:0000256" key="7">
    <source>
        <dbReference type="ARBA" id="ARBA00023237"/>
    </source>
</evidence>
<dbReference type="EMBL" id="JACHEK010000002">
    <property type="protein sequence ID" value="MBB6143090.1"/>
    <property type="molecule type" value="Genomic_DNA"/>
</dbReference>
<sequence>MTSIFFAGRRTTVALFIVLIFATAVSYAQQGQQPPPFTVPASPLPDTAHAPGQQAPPAQQQPGEPPSAPLPQPDKSTVDVRQLAPLSTQPPSPANSFSDVERNANFHLQPQKEAPSPLDTHFYSLIGAYRAPHLPGVPAGSTSHLERLINDGKLYLSLHDAIELAIENNMDVEISRYDLLLANTDLTRAQGGGTLRGVDYNVQQSPPGVSAATSPLLITATTGNGASTNATVTDLSQVEQIGSGTQQSLSENGTFTYSDGPPIPLYDPTLSGDAAYLRRSDQTSLLGSSTTGGSSTIDTSTSTGPLDYVSAGLDYQQGFSTGTQIEAYADNASQVLYGKTSQYDPFHSPSASFTVSQPLLRGFGRGINLRFLHIAQIDQKVSRLVFEQQLLETIYGISRLYYDLVSLGENIGVKEEALAAAQHLYDDDKSQVDEGTLAPIELTRVKALLSSSRLDLIQAQGEYRQQEVILREQLLRKLGDPAANFASIVPTDRIVVPDDAPTLDIPALIQDALANRPDLAQAGLQLKADEIAARASRNNVKPSVNLYANVQTRGSSLIPFEELGSPGTGTVIVPPELTQGGLTLSTIYQGGLQLSLPLRNRIAQADAARDQIQMRQAEARTTKVENDIRQQIENAAIALENAHQAYAAAVESRDYQQQLLQAELDKFSVGESTNYLIVQDQAYLAQARSTEVAARSDWMKARMSLDRALGDLLERSGINIQDAVRGQLP</sequence>
<evidence type="ECO:0000256" key="5">
    <source>
        <dbReference type="ARBA" id="ARBA00022692"/>
    </source>
</evidence>
<keyword evidence="5" id="KW-0812">Transmembrane</keyword>
<feature type="compositionally biased region" description="Pro residues" evidence="8">
    <location>
        <begin position="63"/>
        <end position="72"/>
    </location>
</feature>
<comment type="caution">
    <text evidence="10">The sequence shown here is derived from an EMBL/GenBank/DDBJ whole genome shotgun (WGS) entry which is preliminary data.</text>
</comment>
<dbReference type="GO" id="GO:0015562">
    <property type="term" value="F:efflux transmembrane transporter activity"/>
    <property type="evidence" value="ECO:0007669"/>
    <property type="project" value="InterPro"/>
</dbReference>
<keyword evidence="3" id="KW-0813">Transport</keyword>
<dbReference type="SUPFAM" id="SSF56954">
    <property type="entry name" value="Outer membrane efflux proteins (OEP)"/>
    <property type="match status" value="1"/>
</dbReference>
<keyword evidence="6" id="KW-0472">Membrane</keyword>
<name>A0A841JPL8_9BACT</name>
<keyword evidence="9" id="KW-0732">Signal</keyword>
<proteinExistence type="inferred from homology"/>
<dbReference type="Gene3D" id="1.20.1600.10">
    <property type="entry name" value="Outer membrane efflux proteins (OEP)"/>
    <property type="match status" value="1"/>
</dbReference>
<evidence type="ECO:0000256" key="9">
    <source>
        <dbReference type="SAM" id="SignalP"/>
    </source>
</evidence>